<dbReference type="InterPro" id="IPR011112">
    <property type="entry name" value="Rho-like_N"/>
</dbReference>
<evidence type="ECO:0000313" key="2">
    <source>
        <dbReference type="EMBL" id="MBC8590614.1"/>
    </source>
</evidence>
<evidence type="ECO:0000259" key="1">
    <source>
        <dbReference type="SMART" id="SM00959"/>
    </source>
</evidence>
<sequence>MINATERAFEVIYRSQGFRKLEFIEDIEEAHDLAIKEDNIKTLETLRVEQLKDLAKEKGIEGYSKMKKEELIEALRDE</sequence>
<dbReference type="Proteomes" id="UP000601522">
    <property type="component" value="Unassembled WGS sequence"/>
</dbReference>
<dbReference type="PANTHER" id="PTHR34449">
    <property type="entry name" value="RHO TERMINATION FACTOR"/>
    <property type="match status" value="1"/>
</dbReference>
<dbReference type="GO" id="GO:0006353">
    <property type="term" value="P:DNA-templated transcription termination"/>
    <property type="evidence" value="ECO:0007669"/>
    <property type="project" value="InterPro"/>
</dbReference>
<dbReference type="EMBL" id="JACRTK010000002">
    <property type="protein sequence ID" value="MBC8590614.1"/>
    <property type="molecule type" value="Genomic_DNA"/>
</dbReference>
<dbReference type="SUPFAM" id="SSF68912">
    <property type="entry name" value="Rho N-terminal domain-like"/>
    <property type="match status" value="1"/>
</dbReference>
<gene>
    <name evidence="2" type="ORF">H8689_05650</name>
</gene>
<evidence type="ECO:0000313" key="3">
    <source>
        <dbReference type="Proteomes" id="UP000601522"/>
    </source>
</evidence>
<protein>
    <submittedName>
        <fullName evidence="2">Rho termination factor N-terminal domain-containing protein</fullName>
    </submittedName>
</protein>
<dbReference type="Pfam" id="PF07498">
    <property type="entry name" value="Rho_N"/>
    <property type="match status" value="1"/>
</dbReference>
<dbReference type="Gene3D" id="1.10.720.10">
    <property type="match status" value="1"/>
</dbReference>
<dbReference type="SMART" id="SM00959">
    <property type="entry name" value="Rho_N"/>
    <property type="match status" value="1"/>
</dbReference>
<keyword evidence="3" id="KW-1185">Reference proteome</keyword>
<feature type="domain" description="Rho termination factor-like N-terminal" evidence="1">
    <location>
        <begin position="42"/>
        <end position="78"/>
    </location>
</feature>
<dbReference type="PANTHER" id="PTHR34449:SF2">
    <property type="entry name" value="RHO TERMINATION FACTOR"/>
    <property type="match status" value="1"/>
</dbReference>
<reference evidence="2 3" key="1">
    <citation type="submission" date="2020-08" db="EMBL/GenBank/DDBJ databases">
        <title>Genome public.</title>
        <authorList>
            <person name="Liu C."/>
            <person name="Sun Q."/>
        </authorList>
    </citation>
    <scope>NUCLEOTIDE SEQUENCE [LARGE SCALE GENOMIC DNA]</scope>
    <source>
        <strain evidence="2 3">NSJ-26</strain>
    </source>
</reference>
<dbReference type="InterPro" id="IPR036269">
    <property type="entry name" value="Rho_N_sf"/>
</dbReference>
<dbReference type="AlphaFoldDB" id="A0A926F286"/>
<organism evidence="2 3">
    <name type="scientific">Wansuia hejianensis</name>
    <dbReference type="NCBI Taxonomy" id="2763667"/>
    <lineage>
        <taxon>Bacteria</taxon>
        <taxon>Bacillati</taxon>
        <taxon>Bacillota</taxon>
        <taxon>Clostridia</taxon>
        <taxon>Lachnospirales</taxon>
        <taxon>Lachnospiraceae</taxon>
        <taxon>Wansuia</taxon>
    </lineage>
</organism>
<name>A0A926F286_9FIRM</name>
<proteinExistence type="predicted"/>
<accession>A0A926F286</accession>
<comment type="caution">
    <text evidence="2">The sequence shown here is derived from an EMBL/GenBank/DDBJ whole genome shotgun (WGS) entry which is preliminary data.</text>
</comment>